<organism evidence="3 4">
    <name type="scientific">Tautonia plasticadhaerens</name>
    <dbReference type="NCBI Taxonomy" id="2527974"/>
    <lineage>
        <taxon>Bacteria</taxon>
        <taxon>Pseudomonadati</taxon>
        <taxon>Planctomycetota</taxon>
        <taxon>Planctomycetia</taxon>
        <taxon>Isosphaerales</taxon>
        <taxon>Isosphaeraceae</taxon>
        <taxon>Tautonia</taxon>
    </lineage>
</organism>
<dbReference type="RefSeq" id="WP_145277115.1">
    <property type="nucleotide sequence ID" value="NZ_CP036426.1"/>
</dbReference>
<dbReference type="InterPro" id="IPR013424">
    <property type="entry name" value="Ice-binding_C"/>
</dbReference>
<dbReference type="AlphaFoldDB" id="A0A518HCG0"/>
<proteinExistence type="predicted"/>
<dbReference type="NCBIfam" id="TIGR02595">
    <property type="entry name" value="PEP_CTERM"/>
    <property type="match status" value="1"/>
</dbReference>
<protein>
    <submittedName>
        <fullName evidence="3">PEP-CTERM motif protein</fullName>
    </submittedName>
</protein>
<name>A0A518HCG0_9BACT</name>
<evidence type="ECO:0000313" key="4">
    <source>
        <dbReference type="Proteomes" id="UP000317835"/>
    </source>
</evidence>
<dbReference type="EMBL" id="CP036426">
    <property type="protein sequence ID" value="QDV38539.1"/>
    <property type="molecule type" value="Genomic_DNA"/>
</dbReference>
<sequence precursor="true">MTSSRTLALCAAIAASTASAASAESYTFDISGLSTFTDSFDDAFPTLTHDFGVEGTVVGVEFDVNYESFDPSWVSEVLIAVDTDDDLSLDADLDMFDYGAPDSPGTFAASGSIAANSFSSNGVVYLTLYEFFDDGSVDPDATFGAGSLVTVLFTPTAVAIPEPSSIALCGLGLAGGLAAGLRRRRRPSR</sequence>
<feature type="domain" description="Ice-binding protein C-terminal" evidence="2">
    <location>
        <begin position="159"/>
        <end position="184"/>
    </location>
</feature>
<feature type="signal peptide" evidence="1">
    <location>
        <begin position="1"/>
        <end position="20"/>
    </location>
</feature>
<keyword evidence="4" id="KW-1185">Reference proteome</keyword>
<reference evidence="3 4" key="1">
    <citation type="submission" date="2019-02" db="EMBL/GenBank/DDBJ databases">
        <title>Deep-cultivation of Planctomycetes and their phenomic and genomic characterization uncovers novel biology.</title>
        <authorList>
            <person name="Wiegand S."/>
            <person name="Jogler M."/>
            <person name="Boedeker C."/>
            <person name="Pinto D."/>
            <person name="Vollmers J."/>
            <person name="Rivas-Marin E."/>
            <person name="Kohn T."/>
            <person name="Peeters S.H."/>
            <person name="Heuer A."/>
            <person name="Rast P."/>
            <person name="Oberbeckmann S."/>
            <person name="Bunk B."/>
            <person name="Jeske O."/>
            <person name="Meyerdierks A."/>
            <person name="Storesund J.E."/>
            <person name="Kallscheuer N."/>
            <person name="Luecker S."/>
            <person name="Lage O.M."/>
            <person name="Pohl T."/>
            <person name="Merkel B.J."/>
            <person name="Hornburger P."/>
            <person name="Mueller R.-W."/>
            <person name="Bruemmer F."/>
            <person name="Labrenz M."/>
            <person name="Spormann A.M."/>
            <person name="Op den Camp H."/>
            <person name="Overmann J."/>
            <person name="Amann R."/>
            <person name="Jetten M.S.M."/>
            <person name="Mascher T."/>
            <person name="Medema M.H."/>
            <person name="Devos D.P."/>
            <person name="Kaster A.-K."/>
            <person name="Ovreas L."/>
            <person name="Rohde M."/>
            <person name="Galperin M.Y."/>
            <person name="Jogler C."/>
        </authorList>
    </citation>
    <scope>NUCLEOTIDE SEQUENCE [LARGE SCALE GENOMIC DNA]</scope>
    <source>
        <strain evidence="3 4">ElP</strain>
    </source>
</reference>
<dbReference type="Proteomes" id="UP000317835">
    <property type="component" value="Chromosome"/>
</dbReference>
<dbReference type="Pfam" id="PF07589">
    <property type="entry name" value="PEP-CTERM"/>
    <property type="match status" value="1"/>
</dbReference>
<dbReference type="KEGG" id="tpla:ElP_64940"/>
<gene>
    <name evidence="3" type="ORF">ElP_64940</name>
</gene>
<keyword evidence="1" id="KW-0732">Signal</keyword>
<evidence type="ECO:0000313" key="3">
    <source>
        <dbReference type="EMBL" id="QDV38539.1"/>
    </source>
</evidence>
<accession>A0A518HCG0</accession>
<feature type="chain" id="PRO_5021810007" evidence="1">
    <location>
        <begin position="21"/>
        <end position="189"/>
    </location>
</feature>
<evidence type="ECO:0000259" key="2">
    <source>
        <dbReference type="Pfam" id="PF07589"/>
    </source>
</evidence>
<evidence type="ECO:0000256" key="1">
    <source>
        <dbReference type="SAM" id="SignalP"/>
    </source>
</evidence>